<evidence type="ECO:0000313" key="2">
    <source>
        <dbReference type="EMBL" id="MBP1852106.1"/>
    </source>
</evidence>
<feature type="region of interest" description="Disordered" evidence="1">
    <location>
        <begin position="246"/>
        <end position="277"/>
    </location>
</feature>
<proteinExistence type="predicted"/>
<dbReference type="Proteomes" id="UP000759443">
    <property type="component" value="Unassembled WGS sequence"/>
</dbReference>
<comment type="caution">
    <text evidence="2">The sequence shown here is derived from an EMBL/GenBank/DDBJ whole genome shotgun (WGS) entry which is preliminary data.</text>
</comment>
<evidence type="ECO:0000256" key="1">
    <source>
        <dbReference type="SAM" id="MobiDB-lite"/>
    </source>
</evidence>
<protein>
    <submittedName>
        <fullName evidence="2">Phage protein D</fullName>
    </submittedName>
</protein>
<dbReference type="RefSeq" id="WP_377300144.1">
    <property type="nucleotide sequence ID" value="NZ_JBHSME010000008.1"/>
</dbReference>
<sequence>MPWTVDWAVFIDGRNMTSAMRPYLLQISVTDKDGTASDSCSLSLDDTGGQLKLPGEGASVKVFLQGVAVFDGTIDSVRSSGSRGGGRELAVTAKGFDTKGKAKQLQSHHMDEASLSDFLGKAAEKAGLAGITIAPAFAAITRSYWSADAESFLHLGQKLARELGGTFKIRGDQAVLAERGEGASPAGGALPTIAGTIGKNVISWDISPVTGRAKFKKAKARYFDRKSATFRQIEVDTDFDAEAEDEARTVAADEGQASDIAKGKQAASKRGGGEGSVELDLEPEAQAEGTFVLGGARPGVDGVYRITGVTHRCDRSGGSTTSLELKQPQGGAGSDNRGSG</sequence>
<gene>
    <name evidence="2" type="ORF">J2Z17_003561</name>
</gene>
<dbReference type="EMBL" id="JAGGJU010000010">
    <property type="protein sequence ID" value="MBP1852106.1"/>
    <property type="molecule type" value="Genomic_DNA"/>
</dbReference>
<name>A0ABS4E2E2_9HYPH</name>
<evidence type="ECO:0000313" key="3">
    <source>
        <dbReference type="Proteomes" id="UP000759443"/>
    </source>
</evidence>
<dbReference type="SUPFAM" id="SSF69279">
    <property type="entry name" value="Phage tail proteins"/>
    <property type="match status" value="1"/>
</dbReference>
<feature type="region of interest" description="Disordered" evidence="1">
    <location>
        <begin position="310"/>
        <end position="340"/>
    </location>
</feature>
<reference evidence="2 3" key="1">
    <citation type="submission" date="2021-03" db="EMBL/GenBank/DDBJ databases">
        <title>Genomic Encyclopedia of Type Strains, Phase IV (KMG-IV): sequencing the most valuable type-strain genomes for metagenomic binning, comparative biology and taxonomic classification.</title>
        <authorList>
            <person name="Goeker M."/>
        </authorList>
    </citation>
    <scope>NUCLEOTIDE SEQUENCE [LARGE SCALE GENOMIC DNA]</scope>
    <source>
        <strain evidence="2 3">DSM 21600</strain>
    </source>
</reference>
<organism evidence="2 3">
    <name type="scientific">Rhizobium halophytocola</name>
    <dbReference type="NCBI Taxonomy" id="735519"/>
    <lineage>
        <taxon>Bacteria</taxon>
        <taxon>Pseudomonadati</taxon>
        <taxon>Pseudomonadota</taxon>
        <taxon>Alphaproteobacteria</taxon>
        <taxon>Hyphomicrobiales</taxon>
        <taxon>Rhizobiaceae</taxon>
        <taxon>Rhizobium/Agrobacterium group</taxon>
        <taxon>Rhizobium</taxon>
    </lineage>
</organism>
<accession>A0ABS4E2E2</accession>
<keyword evidence="3" id="KW-1185">Reference proteome</keyword>